<feature type="domain" description="SnoaL-like" evidence="1">
    <location>
        <begin position="2"/>
        <end position="97"/>
    </location>
</feature>
<reference evidence="2" key="2">
    <citation type="journal article" date="2022" name="BMC Genomics">
        <title>Comparative genome analysis of mycobacteria focusing on tRNA and non-coding RNA.</title>
        <authorList>
            <person name="Behra P.R.K."/>
            <person name="Pettersson B.M.F."/>
            <person name="Ramesh M."/>
            <person name="Das S."/>
            <person name="Dasgupta S."/>
            <person name="Kirsebom L.A."/>
        </authorList>
    </citation>
    <scope>NUCLEOTIDE SEQUENCE</scope>
    <source>
        <strain evidence="2">DSM 44838</strain>
    </source>
</reference>
<gene>
    <name evidence="2" type="ORF">H7K45_15360</name>
</gene>
<sequence length="137" mass="14955">MQKFRQAVEARDEEAIAALLAEDVVFTSPVAFTPYPGKAVTAAILRAVLRVFEDFNYVRDITDVNGRDSALIFQAVVSGKQVTGCDFLHVDDEGLIDEFTVMVRPLSAAVAVSEAMAKQFDRIQHEAAAAPTHLSEN</sequence>
<accession>A0A9X3C2X0</accession>
<dbReference type="RefSeq" id="WP_263996674.1">
    <property type="nucleotide sequence ID" value="NZ_JACKVK010000008.1"/>
</dbReference>
<reference evidence="2" key="1">
    <citation type="submission" date="2020-07" db="EMBL/GenBank/DDBJ databases">
        <authorList>
            <person name="Pettersson B.M.F."/>
            <person name="Behra P.R.K."/>
            <person name="Ramesh M."/>
            <person name="Das S."/>
            <person name="Dasgupta S."/>
            <person name="Kirsebom L.A."/>
        </authorList>
    </citation>
    <scope>NUCLEOTIDE SEQUENCE</scope>
    <source>
        <strain evidence="2">DSM 44838</strain>
    </source>
</reference>
<evidence type="ECO:0000313" key="3">
    <source>
        <dbReference type="Proteomes" id="UP001141629"/>
    </source>
</evidence>
<evidence type="ECO:0000313" key="2">
    <source>
        <dbReference type="EMBL" id="MCV7421926.1"/>
    </source>
</evidence>
<dbReference type="Proteomes" id="UP001141629">
    <property type="component" value="Unassembled WGS sequence"/>
</dbReference>
<proteinExistence type="predicted"/>
<dbReference type="EMBL" id="JACKVK010000008">
    <property type="protein sequence ID" value="MCV7421926.1"/>
    <property type="molecule type" value="Genomic_DNA"/>
</dbReference>
<keyword evidence="3" id="KW-1185">Reference proteome</keyword>
<organism evidence="2 3">
    <name type="scientific">Mycobacterium yunnanensis</name>
    <dbReference type="NCBI Taxonomy" id="368477"/>
    <lineage>
        <taxon>Bacteria</taxon>
        <taxon>Bacillati</taxon>
        <taxon>Actinomycetota</taxon>
        <taxon>Actinomycetes</taxon>
        <taxon>Mycobacteriales</taxon>
        <taxon>Mycobacteriaceae</taxon>
        <taxon>Mycobacterium</taxon>
    </lineage>
</organism>
<dbReference type="Pfam" id="PF12680">
    <property type="entry name" value="SnoaL_2"/>
    <property type="match status" value="1"/>
</dbReference>
<name>A0A9X3C2X0_9MYCO</name>
<protein>
    <submittedName>
        <fullName evidence="2">Nuclear transport factor 2 family protein</fullName>
    </submittedName>
</protein>
<dbReference type="Gene3D" id="3.10.450.50">
    <property type="match status" value="1"/>
</dbReference>
<dbReference type="InterPro" id="IPR032710">
    <property type="entry name" value="NTF2-like_dom_sf"/>
</dbReference>
<dbReference type="AlphaFoldDB" id="A0A9X3C2X0"/>
<evidence type="ECO:0000259" key="1">
    <source>
        <dbReference type="Pfam" id="PF12680"/>
    </source>
</evidence>
<comment type="caution">
    <text evidence="2">The sequence shown here is derived from an EMBL/GenBank/DDBJ whole genome shotgun (WGS) entry which is preliminary data.</text>
</comment>
<dbReference type="InterPro" id="IPR037401">
    <property type="entry name" value="SnoaL-like"/>
</dbReference>
<dbReference type="SUPFAM" id="SSF54427">
    <property type="entry name" value="NTF2-like"/>
    <property type="match status" value="1"/>
</dbReference>